<dbReference type="SUPFAM" id="SSF53383">
    <property type="entry name" value="PLP-dependent transferases"/>
    <property type="match status" value="2"/>
</dbReference>
<dbReference type="GO" id="GO:0016831">
    <property type="term" value="F:carboxy-lyase activity"/>
    <property type="evidence" value="ECO:0007669"/>
    <property type="project" value="UniProtKB-KW"/>
</dbReference>
<dbReference type="Gene3D" id="3.40.640.10">
    <property type="entry name" value="Type I PLP-dependent aspartate aminotransferase-like (Major domain)"/>
    <property type="match status" value="1"/>
</dbReference>
<comment type="similarity">
    <text evidence="2 6">Belongs to the group II decarboxylase family.</text>
</comment>
<comment type="caution">
    <text evidence="7">The sequence shown here is derived from an EMBL/GenBank/DDBJ whole genome shotgun (WGS) entry which is preliminary data.</text>
</comment>
<evidence type="ECO:0000313" key="8">
    <source>
        <dbReference type="Proteomes" id="UP001430953"/>
    </source>
</evidence>
<dbReference type="GO" id="GO:0030170">
    <property type="term" value="F:pyridoxal phosphate binding"/>
    <property type="evidence" value="ECO:0007669"/>
    <property type="project" value="InterPro"/>
</dbReference>
<dbReference type="Pfam" id="PF00282">
    <property type="entry name" value="Pyridoxal_deC"/>
    <property type="match status" value="2"/>
</dbReference>
<protein>
    <recommendedName>
        <fullName evidence="9">Glutamate decarboxylase</fullName>
    </recommendedName>
</protein>
<evidence type="ECO:0000256" key="3">
    <source>
        <dbReference type="ARBA" id="ARBA00022793"/>
    </source>
</evidence>
<comment type="cofactor">
    <cofactor evidence="1 6">
        <name>pyridoxal 5'-phosphate</name>
        <dbReference type="ChEBI" id="CHEBI:597326"/>
    </cofactor>
</comment>
<sequence length="386" mass="43949">MHSGMLVRDVFINMIRRNSRYRFRKKMPISLDDNPASSSDVETAIRQTIRYSVKTSSPHFHNQLYAGVDEFGLIGSWLTDMLNTSQYTYEVAPVFTLMEREVIQKSLELVGYPLMPDGDGMMCPGGSIANMYGMMLARHEVMPQVKKSGLCSLKSPLACFTSENSHYSILKGANWLGLGTDQVYKVETDEFGRMKVGDLKRLLMKARSDGKLPFFVNATAGTTVLGAIDPLPEIAAVCRKESLWLHVDVDAMKFWLMWKARGKIGLTRSVEQAMSCAEYFLKRIKETTGFRLVQSHYQCCNVCFWYIPSTMRNQKETPAWWKKLYEITTLIKKRMTLDGSLMISYTPLPQKELGNFFRMVVNCQPPPTKSSMDYAISQIEKFAADL</sequence>
<accession>A0AAW2GXL5</accession>
<evidence type="ECO:0000256" key="2">
    <source>
        <dbReference type="ARBA" id="ARBA00009533"/>
    </source>
</evidence>
<name>A0AAW2GXL5_9HYME</name>
<evidence type="ECO:0008006" key="9">
    <source>
        <dbReference type="Google" id="ProtNLM"/>
    </source>
</evidence>
<dbReference type="EMBL" id="JADYXP020000001">
    <property type="protein sequence ID" value="KAL0132035.1"/>
    <property type="molecule type" value="Genomic_DNA"/>
</dbReference>
<dbReference type="InterPro" id="IPR015421">
    <property type="entry name" value="PyrdxlP-dep_Trfase_major"/>
</dbReference>
<dbReference type="GO" id="GO:0019752">
    <property type="term" value="P:carboxylic acid metabolic process"/>
    <property type="evidence" value="ECO:0007669"/>
    <property type="project" value="InterPro"/>
</dbReference>
<evidence type="ECO:0000256" key="6">
    <source>
        <dbReference type="RuleBase" id="RU000382"/>
    </source>
</evidence>
<reference evidence="7 8" key="1">
    <citation type="submission" date="2023-03" db="EMBL/GenBank/DDBJ databases">
        <title>High recombination rates correlate with genetic variation in Cardiocondyla obscurior ants.</title>
        <authorList>
            <person name="Errbii M."/>
        </authorList>
    </citation>
    <scope>NUCLEOTIDE SEQUENCE [LARGE SCALE GENOMIC DNA]</scope>
    <source>
        <strain evidence="7">Alpha-2009</strain>
        <tissue evidence="7">Whole body</tissue>
    </source>
</reference>
<keyword evidence="3" id="KW-0210">Decarboxylase</keyword>
<dbReference type="InterPro" id="IPR002129">
    <property type="entry name" value="PyrdxlP-dep_de-COase"/>
</dbReference>
<evidence type="ECO:0000256" key="1">
    <source>
        <dbReference type="ARBA" id="ARBA00001933"/>
    </source>
</evidence>
<proteinExistence type="inferred from homology"/>
<evidence type="ECO:0000256" key="4">
    <source>
        <dbReference type="ARBA" id="ARBA00022898"/>
    </source>
</evidence>
<dbReference type="AlphaFoldDB" id="A0AAW2GXL5"/>
<keyword evidence="4 6" id="KW-0663">Pyridoxal phosphate</keyword>
<dbReference type="PANTHER" id="PTHR45677">
    <property type="entry name" value="GLUTAMATE DECARBOXYLASE-RELATED"/>
    <property type="match status" value="1"/>
</dbReference>
<dbReference type="GO" id="GO:0005737">
    <property type="term" value="C:cytoplasm"/>
    <property type="evidence" value="ECO:0007669"/>
    <property type="project" value="TreeGrafter"/>
</dbReference>
<dbReference type="Gene3D" id="3.90.1150.170">
    <property type="match status" value="1"/>
</dbReference>
<dbReference type="PANTHER" id="PTHR45677:SF13">
    <property type="entry name" value="LP10922P"/>
    <property type="match status" value="1"/>
</dbReference>
<organism evidence="7 8">
    <name type="scientific">Cardiocondyla obscurior</name>
    <dbReference type="NCBI Taxonomy" id="286306"/>
    <lineage>
        <taxon>Eukaryota</taxon>
        <taxon>Metazoa</taxon>
        <taxon>Ecdysozoa</taxon>
        <taxon>Arthropoda</taxon>
        <taxon>Hexapoda</taxon>
        <taxon>Insecta</taxon>
        <taxon>Pterygota</taxon>
        <taxon>Neoptera</taxon>
        <taxon>Endopterygota</taxon>
        <taxon>Hymenoptera</taxon>
        <taxon>Apocrita</taxon>
        <taxon>Aculeata</taxon>
        <taxon>Formicoidea</taxon>
        <taxon>Formicidae</taxon>
        <taxon>Myrmicinae</taxon>
        <taxon>Cardiocondyla</taxon>
    </lineage>
</organism>
<keyword evidence="8" id="KW-1185">Reference proteome</keyword>
<dbReference type="InterPro" id="IPR015424">
    <property type="entry name" value="PyrdxlP-dep_Trfase"/>
</dbReference>
<evidence type="ECO:0000313" key="7">
    <source>
        <dbReference type="EMBL" id="KAL0132035.1"/>
    </source>
</evidence>
<gene>
    <name evidence="7" type="ORF">PUN28_000067</name>
</gene>
<evidence type="ECO:0000256" key="5">
    <source>
        <dbReference type="ARBA" id="ARBA00023239"/>
    </source>
</evidence>
<keyword evidence="5 6" id="KW-0456">Lyase</keyword>
<dbReference type="Proteomes" id="UP001430953">
    <property type="component" value="Unassembled WGS sequence"/>
</dbReference>